<dbReference type="NCBIfam" id="TIGR00254">
    <property type="entry name" value="GGDEF"/>
    <property type="match status" value="1"/>
</dbReference>
<evidence type="ECO:0000256" key="2">
    <source>
        <dbReference type="ARBA" id="ARBA00034247"/>
    </source>
</evidence>
<evidence type="ECO:0000256" key="3">
    <source>
        <dbReference type="SAM" id="Phobius"/>
    </source>
</evidence>
<dbReference type="SMART" id="SM00267">
    <property type="entry name" value="GGDEF"/>
    <property type="match status" value="1"/>
</dbReference>
<keyword evidence="3" id="KW-1133">Transmembrane helix</keyword>
<dbReference type="SUPFAM" id="SSF55073">
    <property type="entry name" value="Nucleotide cyclase"/>
    <property type="match status" value="1"/>
</dbReference>
<feature type="domain" description="GGDEF" evidence="4">
    <location>
        <begin position="381"/>
        <end position="523"/>
    </location>
</feature>
<comment type="caution">
    <text evidence="5">The sequence shown here is derived from an EMBL/GenBank/DDBJ whole genome shotgun (WGS) entry which is preliminary data.</text>
</comment>
<dbReference type="InterPro" id="IPR054327">
    <property type="entry name" value="His-kinase-like_sensor"/>
</dbReference>
<feature type="transmembrane region" description="Helical" evidence="3">
    <location>
        <begin position="302"/>
        <end position="320"/>
    </location>
</feature>
<dbReference type="CDD" id="cd12915">
    <property type="entry name" value="PDC2_DGC_like"/>
    <property type="match status" value="1"/>
</dbReference>
<evidence type="ECO:0000313" key="6">
    <source>
        <dbReference type="Proteomes" id="UP000540787"/>
    </source>
</evidence>
<dbReference type="Pfam" id="PF00990">
    <property type="entry name" value="GGDEF"/>
    <property type="match status" value="1"/>
</dbReference>
<reference evidence="5 6" key="1">
    <citation type="submission" date="2020-08" db="EMBL/GenBank/DDBJ databases">
        <title>The Agave Microbiome: Exploring the role of microbial communities in plant adaptations to desert environments.</title>
        <authorList>
            <person name="Partida-Martinez L.P."/>
        </authorList>
    </citation>
    <scope>NUCLEOTIDE SEQUENCE [LARGE SCALE GENOMIC DNA]</scope>
    <source>
        <strain evidence="5 6">AT3.2</strain>
    </source>
</reference>
<dbReference type="Proteomes" id="UP000540787">
    <property type="component" value="Unassembled WGS sequence"/>
</dbReference>
<dbReference type="FunFam" id="3.30.70.270:FF:000001">
    <property type="entry name" value="Diguanylate cyclase domain protein"/>
    <property type="match status" value="1"/>
</dbReference>
<dbReference type="EC" id="2.7.7.65" evidence="1"/>
<feature type="transmembrane region" description="Helical" evidence="3">
    <location>
        <begin position="20"/>
        <end position="40"/>
    </location>
</feature>
<evidence type="ECO:0000313" key="5">
    <source>
        <dbReference type="EMBL" id="MBB6132020.1"/>
    </source>
</evidence>
<sequence length="526" mass="57330">MPDTSAVPEISRLTAEKRPAVRNAVLFVVALCLLLLAIQISDSWRARQERLAEVAVATANMSHALAAQGESAVRVVDTVLAGVVERVETDGADRGAERARLQLHLKNMAAQVEELHALFVFGADGRWLMTSQDRTLAYNNTDREYFQYHLKHRDRGVHVGKPVRSRSTGDWVLPVSRRLDHPDGSFAGVALGTIRIAYFSTLYESFDVGRAGVVMLTLDDGTMVYRLPHSESLIGTDVSNGPIQQMYLSQGPVGSGMRRSKIDGIERLYSYRHLDTYPLIVATAQSKEEILAKWLQSMLTQATITFVAILLLLGFGWRLVRQIMIRDHLQNELVGAREQLQEHNRALTVLADHDGLTGIANRRRFEAAMTLENARAARSGLPLSIVLIDVDYFKRFNDTYGHVAGDACLRQVAAALRDSLVRPADLAARYGGEEFVALLPDTDPAGARMVAERIRCAVMALQIAHAGNDAGIVTISAGVYTSTVASTTGEGVAIAASSLVERADALLYQAKLSGRNQVCGGDGTAA</sequence>
<dbReference type="GO" id="GO:0005886">
    <property type="term" value="C:plasma membrane"/>
    <property type="evidence" value="ECO:0007669"/>
    <property type="project" value="TreeGrafter"/>
</dbReference>
<dbReference type="GO" id="GO:0052621">
    <property type="term" value="F:diguanylate cyclase activity"/>
    <property type="evidence" value="ECO:0007669"/>
    <property type="project" value="UniProtKB-EC"/>
</dbReference>
<evidence type="ECO:0000259" key="4">
    <source>
        <dbReference type="PROSITE" id="PS50887"/>
    </source>
</evidence>
<dbReference type="RefSeq" id="WP_183549602.1">
    <property type="nucleotide sequence ID" value="NZ_JACHBX010000001.1"/>
</dbReference>
<dbReference type="InterPro" id="IPR000160">
    <property type="entry name" value="GGDEF_dom"/>
</dbReference>
<dbReference type="InterPro" id="IPR029787">
    <property type="entry name" value="Nucleotide_cyclase"/>
</dbReference>
<dbReference type="PANTHER" id="PTHR45138">
    <property type="entry name" value="REGULATORY COMPONENTS OF SENSORY TRANSDUCTION SYSTEM"/>
    <property type="match status" value="1"/>
</dbReference>
<dbReference type="PANTHER" id="PTHR45138:SF9">
    <property type="entry name" value="DIGUANYLATE CYCLASE DGCM-RELATED"/>
    <property type="match status" value="1"/>
</dbReference>
<keyword evidence="6" id="KW-1185">Reference proteome</keyword>
<proteinExistence type="predicted"/>
<dbReference type="InterPro" id="IPR050469">
    <property type="entry name" value="Diguanylate_Cyclase"/>
</dbReference>
<dbReference type="AlphaFoldDB" id="A0A7W9U5I4"/>
<comment type="catalytic activity">
    <reaction evidence="2">
        <text>2 GTP = 3',3'-c-di-GMP + 2 diphosphate</text>
        <dbReference type="Rhea" id="RHEA:24898"/>
        <dbReference type="ChEBI" id="CHEBI:33019"/>
        <dbReference type="ChEBI" id="CHEBI:37565"/>
        <dbReference type="ChEBI" id="CHEBI:58805"/>
        <dbReference type="EC" id="2.7.7.65"/>
    </reaction>
</comment>
<keyword evidence="3" id="KW-0472">Membrane</keyword>
<dbReference type="InterPro" id="IPR043128">
    <property type="entry name" value="Rev_trsase/Diguanyl_cyclase"/>
</dbReference>
<organism evidence="5 6">
    <name type="scientific">Massilia aurea</name>
    <dbReference type="NCBI Taxonomy" id="373040"/>
    <lineage>
        <taxon>Bacteria</taxon>
        <taxon>Pseudomonadati</taxon>
        <taxon>Pseudomonadota</taxon>
        <taxon>Betaproteobacteria</taxon>
        <taxon>Burkholderiales</taxon>
        <taxon>Oxalobacteraceae</taxon>
        <taxon>Telluria group</taxon>
        <taxon>Massilia</taxon>
    </lineage>
</organism>
<dbReference type="GO" id="GO:1902201">
    <property type="term" value="P:negative regulation of bacterial-type flagellum-dependent cell motility"/>
    <property type="evidence" value="ECO:0007669"/>
    <property type="project" value="TreeGrafter"/>
</dbReference>
<dbReference type="Gene3D" id="3.30.450.20">
    <property type="entry name" value="PAS domain"/>
    <property type="match status" value="2"/>
</dbReference>
<name>A0A7W9U5I4_9BURK</name>
<dbReference type="CDD" id="cd01949">
    <property type="entry name" value="GGDEF"/>
    <property type="match status" value="1"/>
</dbReference>
<evidence type="ECO:0000256" key="1">
    <source>
        <dbReference type="ARBA" id="ARBA00012528"/>
    </source>
</evidence>
<dbReference type="GO" id="GO:0043709">
    <property type="term" value="P:cell adhesion involved in single-species biofilm formation"/>
    <property type="evidence" value="ECO:0007669"/>
    <property type="project" value="TreeGrafter"/>
</dbReference>
<dbReference type="Gene3D" id="3.30.70.270">
    <property type="match status" value="1"/>
</dbReference>
<dbReference type="Pfam" id="PF22588">
    <property type="entry name" value="dCache_1_like"/>
    <property type="match status" value="1"/>
</dbReference>
<keyword evidence="3" id="KW-0812">Transmembrane</keyword>
<dbReference type="PROSITE" id="PS50887">
    <property type="entry name" value="GGDEF"/>
    <property type="match status" value="1"/>
</dbReference>
<accession>A0A7W9U5I4</accession>
<dbReference type="CDD" id="cd12914">
    <property type="entry name" value="PDC1_DGC_like"/>
    <property type="match status" value="1"/>
</dbReference>
<dbReference type="EMBL" id="JACHBX010000001">
    <property type="protein sequence ID" value="MBB6132020.1"/>
    <property type="molecule type" value="Genomic_DNA"/>
</dbReference>
<gene>
    <name evidence="5" type="ORF">HD842_000131</name>
</gene>
<protein>
    <recommendedName>
        <fullName evidence="1">diguanylate cyclase</fullName>
        <ecNumber evidence="1">2.7.7.65</ecNumber>
    </recommendedName>
</protein>